<sequence>HDHSPPPLQLVAGGNFRVLKEPLGFIKVLENREFHPKMEKSYSKGRNCSPKIRNSTPKWRNPIRRAGIAPQSIGIAAQKSGIPPQN</sequence>
<dbReference type="Ensembl" id="ENSMGAT00000025360.1">
    <property type="protein sequence ID" value="ENSMGAP00000029075.1"/>
    <property type="gene ID" value="ENSMGAG00000018431.1"/>
</dbReference>
<reference evidence="2" key="2">
    <citation type="submission" date="2025-08" db="UniProtKB">
        <authorList>
            <consortium name="Ensembl"/>
        </authorList>
    </citation>
    <scope>IDENTIFICATION</scope>
</reference>
<accession>A0A803YBC8</accession>
<dbReference type="GeneTree" id="ENSGT01040000244750"/>
<evidence type="ECO:0000313" key="2">
    <source>
        <dbReference type="Ensembl" id="ENSMGAP00000029075.1"/>
    </source>
</evidence>
<proteinExistence type="predicted"/>
<dbReference type="Proteomes" id="UP000001645">
    <property type="component" value="Unplaced"/>
</dbReference>
<feature type="region of interest" description="Disordered" evidence="1">
    <location>
        <begin position="40"/>
        <end position="59"/>
    </location>
</feature>
<dbReference type="AlphaFoldDB" id="A0A803YBC8"/>
<keyword evidence="3" id="KW-1185">Reference proteome</keyword>
<evidence type="ECO:0000256" key="1">
    <source>
        <dbReference type="SAM" id="MobiDB-lite"/>
    </source>
</evidence>
<reference evidence="2" key="3">
    <citation type="submission" date="2025-09" db="UniProtKB">
        <authorList>
            <consortium name="Ensembl"/>
        </authorList>
    </citation>
    <scope>IDENTIFICATION</scope>
</reference>
<protein>
    <submittedName>
        <fullName evidence="2">Uncharacterized protein</fullName>
    </submittedName>
</protein>
<organism evidence="2 3">
    <name type="scientific">Meleagris gallopavo</name>
    <name type="common">Wild turkey</name>
    <dbReference type="NCBI Taxonomy" id="9103"/>
    <lineage>
        <taxon>Eukaryota</taxon>
        <taxon>Metazoa</taxon>
        <taxon>Chordata</taxon>
        <taxon>Craniata</taxon>
        <taxon>Vertebrata</taxon>
        <taxon>Euteleostomi</taxon>
        <taxon>Archelosauria</taxon>
        <taxon>Archosauria</taxon>
        <taxon>Dinosauria</taxon>
        <taxon>Saurischia</taxon>
        <taxon>Theropoda</taxon>
        <taxon>Coelurosauria</taxon>
        <taxon>Aves</taxon>
        <taxon>Neognathae</taxon>
        <taxon>Galloanserae</taxon>
        <taxon>Galliformes</taxon>
        <taxon>Phasianidae</taxon>
        <taxon>Meleagridinae</taxon>
        <taxon>Meleagris</taxon>
    </lineage>
</organism>
<name>A0A803YBC8_MELGA</name>
<reference evidence="2" key="1">
    <citation type="journal article" date="2010" name="PLoS Biol.">
        <title>Multi-platform next-generation sequencing of the domestic turkey (Meleagris gallopavo): genome assembly and analysis.</title>
        <authorList>
            <person name="Dalloul R.A."/>
            <person name="Long J.A."/>
            <person name="Zimin A.V."/>
            <person name="Aslam L."/>
            <person name="Beal K."/>
            <person name="Blomberg L.A."/>
            <person name="Bouffard P."/>
            <person name="Burt D.W."/>
            <person name="Crasta O."/>
            <person name="Crooijmans R.P."/>
            <person name="Cooper K."/>
            <person name="Coulombe R.A."/>
            <person name="De S."/>
            <person name="Delany M.E."/>
            <person name="Dodgson J.B."/>
            <person name="Dong J.J."/>
            <person name="Evans C."/>
            <person name="Frederickson K.M."/>
            <person name="Flicek P."/>
            <person name="Florea L."/>
            <person name="Folkerts O."/>
            <person name="Groenen M.A."/>
            <person name="Harkins T.T."/>
            <person name="Herrero J."/>
            <person name="Hoffmann S."/>
            <person name="Megens H.J."/>
            <person name="Jiang A."/>
            <person name="de Jong P."/>
            <person name="Kaiser P."/>
            <person name="Kim H."/>
            <person name="Kim K.W."/>
            <person name="Kim S."/>
            <person name="Langenberger D."/>
            <person name="Lee M.K."/>
            <person name="Lee T."/>
            <person name="Mane S."/>
            <person name="Marcais G."/>
            <person name="Marz M."/>
            <person name="McElroy A.P."/>
            <person name="Modise T."/>
            <person name="Nefedov M."/>
            <person name="Notredame C."/>
            <person name="Paton I.R."/>
            <person name="Payne W.S."/>
            <person name="Pertea G."/>
            <person name="Prickett D."/>
            <person name="Puiu D."/>
            <person name="Qioa D."/>
            <person name="Raineri E."/>
            <person name="Ruffier M."/>
            <person name="Salzberg S.L."/>
            <person name="Schatz M.C."/>
            <person name="Scheuring C."/>
            <person name="Schmidt C.J."/>
            <person name="Schroeder S."/>
            <person name="Searle S.M."/>
            <person name="Smith E.J."/>
            <person name="Smith J."/>
            <person name="Sonstegard T.S."/>
            <person name="Stadler P.F."/>
            <person name="Tafer H."/>
            <person name="Tu Z.J."/>
            <person name="Van Tassell C.P."/>
            <person name="Vilella A.J."/>
            <person name="Williams K.P."/>
            <person name="Yorke J.A."/>
            <person name="Zhang L."/>
            <person name="Zhang H.B."/>
            <person name="Zhang X."/>
            <person name="Zhang Y."/>
            <person name="Reed K.M."/>
        </authorList>
    </citation>
    <scope>NUCLEOTIDE SEQUENCE [LARGE SCALE GENOMIC DNA]</scope>
</reference>
<evidence type="ECO:0000313" key="3">
    <source>
        <dbReference type="Proteomes" id="UP000001645"/>
    </source>
</evidence>
<dbReference type="InParanoid" id="A0A803YBC8"/>